<dbReference type="GO" id="GO:0030466">
    <property type="term" value="P:silent mating-type cassette heterochromatin formation"/>
    <property type="evidence" value="ECO:0007669"/>
    <property type="project" value="TreeGrafter"/>
</dbReference>
<keyword evidence="3" id="KW-1185">Reference proteome</keyword>
<protein>
    <recommendedName>
        <fullName evidence="1">Cryptic loci regulator 2 N-terminal domain-containing protein</fullName>
    </recommendedName>
</protein>
<evidence type="ECO:0000313" key="3">
    <source>
        <dbReference type="Proteomes" id="UP000825890"/>
    </source>
</evidence>
<dbReference type="GeneID" id="68293935"/>
<dbReference type="PANTHER" id="PTHR38046:SF1">
    <property type="entry name" value="CRYPTIC LOCI REGULATOR 2"/>
    <property type="match status" value="1"/>
</dbReference>
<organism evidence="2 3">
    <name type="scientific">Cercospora kikuchii</name>
    <dbReference type="NCBI Taxonomy" id="84275"/>
    <lineage>
        <taxon>Eukaryota</taxon>
        <taxon>Fungi</taxon>
        <taxon>Dikarya</taxon>
        <taxon>Ascomycota</taxon>
        <taxon>Pezizomycotina</taxon>
        <taxon>Dothideomycetes</taxon>
        <taxon>Dothideomycetidae</taxon>
        <taxon>Mycosphaerellales</taxon>
        <taxon>Mycosphaerellaceae</taxon>
        <taxon>Cercospora</taxon>
    </lineage>
</organism>
<evidence type="ECO:0000259" key="1">
    <source>
        <dbReference type="Pfam" id="PF16761"/>
    </source>
</evidence>
<name>A0A9P3FJP5_9PEZI</name>
<dbReference type="RefSeq" id="XP_044659667.1">
    <property type="nucleotide sequence ID" value="XM_044803732.1"/>
</dbReference>
<comment type="caution">
    <text evidence="2">The sequence shown here is derived from an EMBL/GenBank/DDBJ whole genome shotgun (WGS) entry which is preliminary data.</text>
</comment>
<dbReference type="SUPFAM" id="SSF46565">
    <property type="entry name" value="Chaperone J-domain"/>
    <property type="match status" value="1"/>
</dbReference>
<dbReference type="OrthoDB" id="438224at2759"/>
<proteinExistence type="predicted"/>
<dbReference type="GO" id="GO:0070824">
    <property type="term" value="C:SHREC complex"/>
    <property type="evidence" value="ECO:0007669"/>
    <property type="project" value="InterPro"/>
</dbReference>
<dbReference type="Proteomes" id="UP000825890">
    <property type="component" value="Unassembled WGS sequence"/>
</dbReference>
<dbReference type="GO" id="GO:0031934">
    <property type="term" value="C:mating-type region heterochromatin"/>
    <property type="evidence" value="ECO:0007669"/>
    <property type="project" value="TreeGrafter"/>
</dbReference>
<sequence>MSTSEVTVPVWSTSDGVHVPPTNQSLHRDDTHYRHHLAMLWFKHAGGTREDTTFKLNQLPTGYSGWERTRQYPDGRRHVDRYLYGHPSGRRFDSLPKAWTHFQHWLEFGHSNGCPCVHCGGRTFTATPEVKQECKAAVMNLDSSKIDKTTPYSILGLGLNATNDQINQAYTSRFLMVDIDSDDPTSYGHRSLVSLSRAKEILEDERPIGRQLLDRCIRFAKESQGKDEPWDFLGVAKDASEEEIETAYQVCMANWSEYETWAPLVLHCIKAAREAMLRVVP</sequence>
<dbReference type="AlphaFoldDB" id="A0A9P3FJP5"/>
<dbReference type="GO" id="GO:0033553">
    <property type="term" value="C:rDNA heterochromatin"/>
    <property type="evidence" value="ECO:0007669"/>
    <property type="project" value="TreeGrafter"/>
</dbReference>
<feature type="domain" description="Cryptic loci regulator 2 N-terminal" evidence="1">
    <location>
        <begin position="55"/>
        <end position="119"/>
    </location>
</feature>
<reference evidence="2 3" key="1">
    <citation type="submission" date="2021-01" db="EMBL/GenBank/DDBJ databases">
        <title>Cercospora kikuchii MAFF 305040 whole genome shotgun sequence.</title>
        <authorList>
            <person name="Kashiwa T."/>
            <person name="Suzuki T."/>
        </authorList>
    </citation>
    <scope>NUCLEOTIDE SEQUENCE [LARGE SCALE GENOMIC DNA]</scope>
    <source>
        <strain evidence="2 3">MAFF 305040</strain>
    </source>
</reference>
<dbReference type="PANTHER" id="PTHR38046">
    <property type="entry name" value="CRYPTIC LOCI REGULATOR 2"/>
    <property type="match status" value="1"/>
</dbReference>
<dbReference type="InterPro" id="IPR036869">
    <property type="entry name" value="J_dom_sf"/>
</dbReference>
<dbReference type="Pfam" id="PF16761">
    <property type="entry name" value="Clr2_transil"/>
    <property type="match status" value="1"/>
</dbReference>
<dbReference type="EMBL" id="BOLY01000005">
    <property type="protein sequence ID" value="GIZ45180.1"/>
    <property type="molecule type" value="Genomic_DNA"/>
</dbReference>
<accession>A0A9P3FJP5</accession>
<gene>
    <name evidence="2" type="ORF">CKM354_000836000</name>
</gene>
<dbReference type="InterPro" id="IPR031915">
    <property type="entry name" value="Clr2_N"/>
</dbReference>
<evidence type="ECO:0000313" key="2">
    <source>
        <dbReference type="EMBL" id="GIZ45180.1"/>
    </source>
</evidence>
<dbReference type="InterPro" id="IPR038986">
    <property type="entry name" value="Clr2"/>
</dbReference>